<protein>
    <submittedName>
        <fullName evidence="3">RNase_Zc3h12a domain-containing protein</fullName>
    </submittedName>
</protein>
<dbReference type="AlphaFoldDB" id="A0A0N5BTE9"/>
<evidence type="ECO:0000313" key="2">
    <source>
        <dbReference type="Proteomes" id="UP000046392"/>
    </source>
</evidence>
<sequence>MENNQSDSTEFYQQQVQRKLCRVLKNEYLFNSTCLEALPRVVVLDSCSFSKNSGISNKENINCAGLLTAIRYFLVRDIDVAVFMPVTYLNNENTTVSDVKLLMELRKFDIITFTPSRVTHLERPAFLNYDNLYVLHAAKRFGGMIVSSDRFTDILQKQQYTQYHNIIKHRRLDLQFIPVGRSIVRCGKDIFYKCLPNIELPTDYADYYQIKKKNPMFCMPFDEDYEKVAFRGRFWNKSRRLEIIRAIDGMLKNIESRCCIYDFAPSHTYKYPSLNYSLLTNINELSKKKQCLHDTQLISKSIGCSYNSQQPPQDKMSMIFKTKSIGDYNLEKPIVSSLYKSYAQKSVLDNVQYSY</sequence>
<dbReference type="GO" id="GO:0005634">
    <property type="term" value="C:nucleus"/>
    <property type="evidence" value="ECO:0007669"/>
    <property type="project" value="TreeGrafter"/>
</dbReference>
<dbReference type="InterPro" id="IPR021869">
    <property type="entry name" value="RNase_Zc3h12_NYN"/>
</dbReference>
<proteinExistence type="predicted"/>
<name>A0A0N5BTE9_STREA</name>
<organism evidence="2 3">
    <name type="scientific">Strongyloides papillosus</name>
    <name type="common">Intestinal threadworm</name>
    <dbReference type="NCBI Taxonomy" id="174720"/>
    <lineage>
        <taxon>Eukaryota</taxon>
        <taxon>Metazoa</taxon>
        <taxon>Ecdysozoa</taxon>
        <taxon>Nematoda</taxon>
        <taxon>Chromadorea</taxon>
        <taxon>Rhabditida</taxon>
        <taxon>Tylenchina</taxon>
        <taxon>Panagrolaimomorpha</taxon>
        <taxon>Strongyloidoidea</taxon>
        <taxon>Strongyloididae</taxon>
        <taxon>Strongyloides</taxon>
    </lineage>
</organism>
<reference evidence="3" key="1">
    <citation type="submission" date="2017-02" db="UniProtKB">
        <authorList>
            <consortium name="WormBaseParasite"/>
        </authorList>
    </citation>
    <scope>IDENTIFICATION</scope>
</reference>
<dbReference type="Gene3D" id="3.40.50.11980">
    <property type="match status" value="1"/>
</dbReference>
<dbReference type="PANTHER" id="PTHR12876:SF37">
    <property type="entry name" value="ENDORIBONUCLEASE REGE-1-RELATED"/>
    <property type="match status" value="1"/>
</dbReference>
<dbReference type="GO" id="GO:0003729">
    <property type="term" value="F:mRNA binding"/>
    <property type="evidence" value="ECO:0007669"/>
    <property type="project" value="TreeGrafter"/>
</dbReference>
<dbReference type="WBParaSite" id="SPAL_0000913100.1">
    <property type="protein sequence ID" value="SPAL_0000913100.1"/>
    <property type="gene ID" value="SPAL_0000913100"/>
</dbReference>
<dbReference type="Pfam" id="PF11977">
    <property type="entry name" value="RNase_Zc3h12a"/>
    <property type="match status" value="1"/>
</dbReference>
<feature type="domain" description="RNase NYN" evidence="1">
    <location>
        <begin position="40"/>
        <end position="176"/>
    </location>
</feature>
<dbReference type="PANTHER" id="PTHR12876">
    <property type="entry name" value="N4BP1-RELATED"/>
    <property type="match status" value="1"/>
</dbReference>
<dbReference type="Proteomes" id="UP000046392">
    <property type="component" value="Unplaced"/>
</dbReference>
<evidence type="ECO:0000259" key="1">
    <source>
        <dbReference type="Pfam" id="PF11977"/>
    </source>
</evidence>
<dbReference type="InterPro" id="IPR051101">
    <property type="entry name" value="ZC3H12/N4BP1_RNase_Reg"/>
</dbReference>
<dbReference type="GO" id="GO:0004521">
    <property type="term" value="F:RNA endonuclease activity"/>
    <property type="evidence" value="ECO:0007669"/>
    <property type="project" value="TreeGrafter"/>
</dbReference>
<dbReference type="GO" id="GO:0036464">
    <property type="term" value="C:cytoplasmic ribonucleoprotein granule"/>
    <property type="evidence" value="ECO:0007669"/>
    <property type="project" value="TreeGrafter"/>
</dbReference>
<evidence type="ECO:0000313" key="3">
    <source>
        <dbReference type="WBParaSite" id="SPAL_0000913100.1"/>
    </source>
</evidence>
<accession>A0A0N5BTE9</accession>
<keyword evidence="2" id="KW-1185">Reference proteome</keyword>